<accession>A0A5B0R8V1</accession>
<feature type="chain" id="PRO_5036138088" description="Cyanovirin-N domain-containing protein" evidence="1">
    <location>
        <begin position="19"/>
        <end position="100"/>
    </location>
</feature>
<keyword evidence="1" id="KW-0732">Signal</keyword>
<gene>
    <name evidence="2" type="ORF">PGT21_019656</name>
    <name evidence="3" type="ORF">PGTUg99_023616</name>
</gene>
<dbReference type="Proteomes" id="UP000325313">
    <property type="component" value="Unassembled WGS sequence"/>
</dbReference>
<evidence type="ECO:0000313" key="5">
    <source>
        <dbReference type="Proteomes" id="UP000325313"/>
    </source>
</evidence>
<organism evidence="3 5">
    <name type="scientific">Puccinia graminis f. sp. tritici</name>
    <dbReference type="NCBI Taxonomy" id="56615"/>
    <lineage>
        <taxon>Eukaryota</taxon>
        <taxon>Fungi</taxon>
        <taxon>Dikarya</taxon>
        <taxon>Basidiomycota</taxon>
        <taxon>Pucciniomycotina</taxon>
        <taxon>Pucciniomycetes</taxon>
        <taxon>Pucciniales</taxon>
        <taxon>Pucciniaceae</taxon>
        <taxon>Puccinia</taxon>
    </lineage>
</organism>
<comment type="caution">
    <text evidence="3">The sequence shown here is derived from an EMBL/GenBank/DDBJ whole genome shotgun (WGS) entry which is preliminary data.</text>
</comment>
<dbReference type="AlphaFoldDB" id="A0A5B0R8V1"/>
<protein>
    <recommendedName>
        <fullName evidence="6">Cyanovirin-N domain-containing protein</fullName>
    </recommendedName>
</protein>
<feature type="signal peptide" evidence="1">
    <location>
        <begin position="1"/>
        <end position="18"/>
    </location>
</feature>
<evidence type="ECO:0000256" key="1">
    <source>
        <dbReference type="SAM" id="SignalP"/>
    </source>
</evidence>
<evidence type="ECO:0000313" key="2">
    <source>
        <dbReference type="EMBL" id="KAA1116591.1"/>
    </source>
</evidence>
<name>A0A5B0R8V1_PUCGR</name>
<dbReference type="EMBL" id="VDEP01000237">
    <property type="protein sequence ID" value="KAA1121738.1"/>
    <property type="molecule type" value="Genomic_DNA"/>
</dbReference>
<keyword evidence="4" id="KW-1185">Reference proteome</keyword>
<sequence length="100" mass="11290">MLFKKGMCILAAPTLIWGQAVQIHPGQQPIYCEHPERQPVQGNMPCLTVYNCSGGVRHVCLFERLGRAQVYMACGHVADRHYLVECQYGDHINLLCDLHP</sequence>
<evidence type="ECO:0000313" key="3">
    <source>
        <dbReference type="EMBL" id="KAA1121738.1"/>
    </source>
</evidence>
<dbReference type="EMBL" id="VSWC01000003">
    <property type="protein sequence ID" value="KAA1116591.1"/>
    <property type="molecule type" value="Genomic_DNA"/>
</dbReference>
<dbReference type="Proteomes" id="UP000324748">
    <property type="component" value="Unassembled WGS sequence"/>
</dbReference>
<evidence type="ECO:0000313" key="4">
    <source>
        <dbReference type="Proteomes" id="UP000324748"/>
    </source>
</evidence>
<evidence type="ECO:0008006" key="6">
    <source>
        <dbReference type="Google" id="ProtNLM"/>
    </source>
</evidence>
<reference evidence="4 5" key="1">
    <citation type="submission" date="2019-05" db="EMBL/GenBank/DDBJ databases">
        <title>Emergence of the Ug99 lineage of the wheat stem rust pathogen through somatic hybridization.</title>
        <authorList>
            <person name="Li F."/>
            <person name="Upadhyaya N.M."/>
            <person name="Sperschneider J."/>
            <person name="Matny O."/>
            <person name="Nguyen-Phuc H."/>
            <person name="Mago R."/>
            <person name="Raley C."/>
            <person name="Miller M.E."/>
            <person name="Silverstein K.A.T."/>
            <person name="Henningsen E."/>
            <person name="Hirsch C.D."/>
            <person name="Visser B."/>
            <person name="Pretorius Z.A."/>
            <person name="Steffenson B.J."/>
            <person name="Schwessinger B."/>
            <person name="Dodds P.N."/>
            <person name="Figueroa M."/>
        </authorList>
    </citation>
    <scope>NUCLEOTIDE SEQUENCE [LARGE SCALE GENOMIC DNA]</scope>
    <source>
        <strain evidence="2">21-0</strain>
        <strain evidence="3 5">Ug99</strain>
    </source>
</reference>
<proteinExistence type="predicted"/>